<dbReference type="InterPro" id="IPR007023">
    <property type="entry name" value="Ribosom_reg"/>
</dbReference>
<dbReference type="EnsemblMetazoa" id="G2104.2">
    <property type="protein sequence ID" value="G2104.2:cds"/>
    <property type="gene ID" value="G2104"/>
</dbReference>
<reference evidence="7" key="1">
    <citation type="submission" date="2022-08" db="UniProtKB">
        <authorList>
            <consortium name="EnsemblMetazoa"/>
        </authorList>
    </citation>
    <scope>IDENTIFICATION</scope>
    <source>
        <strain evidence="7">05x7-T-G4-1.051#20</strain>
    </source>
</reference>
<dbReference type="GO" id="GO:0000447">
    <property type="term" value="P:endonucleolytic cleavage in ITS1 to separate SSU-rRNA from 5.8S rRNA and LSU-rRNA from tricistronic rRNA transcript (SSU-rRNA, 5.8S rRNA, LSU-rRNA)"/>
    <property type="evidence" value="ECO:0007669"/>
    <property type="project" value="TreeGrafter"/>
</dbReference>
<dbReference type="EnsemblMetazoa" id="G2104.4">
    <property type="protein sequence ID" value="G2104.4:cds"/>
    <property type="gene ID" value="G2104"/>
</dbReference>
<feature type="compositionally biased region" description="Basic residues" evidence="6">
    <location>
        <begin position="309"/>
        <end position="337"/>
    </location>
</feature>
<dbReference type="OMA" id="ACDKNRI"/>
<dbReference type="GO" id="GO:0005730">
    <property type="term" value="C:nucleolus"/>
    <property type="evidence" value="ECO:0007669"/>
    <property type="project" value="TreeGrafter"/>
</dbReference>
<proteinExistence type="inferred from homology"/>
<evidence type="ECO:0000256" key="3">
    <source>
        <dbReference type="ARBA" id="ARBA00022517"/>
    </source>
</evidence>
<comment type="subcellular location">
    <subcellularLocation>
        <location evidence="1 5">Nucleus</location>
    </subcellularLocation>
</comment>
<evidence type="ECO:0000256" key="1">
    <source>
        <dbReference type="ARBA" id="ARBA00004123"/>
    </source>
</evidence>
<dbReference type="PANTHER" id="PTHR17602">
    <property type="entry name" value="RIBOSOME BIOGENESIS REGULATORY PROTEIN"/>
    <property type="match status" value="1"/>
</dbReference>
<keyword evidence="3 5" id="KW-0690">Ribosome biogenesis</keyword>
<feature type="region of interest" description="Disordered" evidence="6">
    <location>
        <begin position="232"/>
        <end position="259"/>
    </location>
</feature>
<dbReference type="PANTHER" id="PTHR17602:SF4">
    <property type="entry name" value="RIBOSOME BIOGENESIS REGULATORY PROTEIN HOMOLOG"/>
    <property type="match status" value="1"/>
</dbReference>
<dbReference type="Pfam" id="PF04939">
    <property type="entry name" value="RRS1"/>
    <property type="match status" value="1"/>
</dbReference>
<evidence type="ECO:0000256" key="4">
    <source>
        <dbReference type="ARBA" id="ARBA00023242"/>
    </source>
</evidence>
<evidence type="ECO:0000256" key="2">
    <source>
        <dbReference type="ARBA" id="ARBA00010077"/>
    </source>
</evidence>
<organism evidence="7 8">
    <name type="scientific">Magallana gigas</name>
    <name type="common">Pacific oyster</name>
    <name type="synonym">Crassostrea gigas</name>
    <dbReference type="NCBI Taxonomy" id="29159"/>
    <lineage>
        <taxon>Eukaryota</taxon>
        <taxon>Metazoa</taxon>
        <taxon>Spiralia</taxon>
        <taxon>Lophotrochozoa</taxon>
        <taxon>Mollusca</taxon>
        <taxon>Bivalvia</taxon>
        <taxon>Autobranchia</taxon>
        <taxon>Pteriomorphia</taxon>
        <taxon>Ostreida</taxon>
        <taxon>Ostreoidea</taxon>
        <taxon>Ostreidae</taxon>
        <taxon>Magallana</taxon>
    </lineage>
</organism>
<sequence>MADLVERVLQEAAERESHYKTIEVHKDIELEIDPGNLLTVDTNPLDATKLKKNREEYLKSLARDNTQLLINTLWQLPTEKVDEAIVVKLPDPKTPIPREKPVPKDKALTKWQQYAQLKGIQKRKKSRMMWDDQSKEWKPRWGYKRGNDDTQEWCIEVPDNAEDPNVDLFAKKNKEKKERVAKNELQRLRNIARSQKSKVPGVGLTPTEAPSKDYLGKALALARKSTASIGKFTDKLPTEKPSKHTGKKRKFEPNYGDVERESKKQLKILNHIQNRIPIVNTTKAANRHIMEEQRSRARRRREEDGGKQKGGKNKGGGGKKKGGFKAGKKGKAGGKKR</sequence>
<comment type="function">
    <text evidence="5">Involved in ribosomal large subunit assembly.</text>
</comment>
<keyword evidence="4 5" id="KW-0539">Nucleus</keyword>
<evidence type="ECO:0000313" key="7">
    <source>
        <dbReference type="EnsemblMetazoa" id="G2104.4:cds"/>
    </source>
</evidence>
<feature type="region of interest" description="Disordered" evidence="6">
    <location>
        <begin position="279"/>
        <end position="337"/>
    </location>
</feature>
<feature type="compositionally biased region" description="Basic and acidic residues" evidence="6">
    <location>
        <begin position="232"/>
        <end position="242"/>
    </location>
</feature>
<protein>
    <recommendedName>
        <fullName evidence="5">Ribosome biogenesis regulatory protein</fullName>
    </recommendedName>
</protein>
<dbReference type="GO" id="GO:0030687">
    <property type="term" value="C:preribosome, large subunit precursor"/>
    <property type="evidence" value="ECO:0007669"/>
    <property type="project" value="TreeGrafter"/>
</dbReference>
<keyword evidence="8" id="KW-1185">Reference proteome</keyword>
<evidence type="ECO:0000256" key="5">
    <source>
        <dbReference type="RuleBase" id="RU364132"/>
    </source>
</evidence>
<evidence type="ECO:0000313" key="8">
    <source>
        <dbReference type="Proteomes" id="UP000005408"/>
    </source>
</evidence>
<feature type="compositionally biased region" description="Basic and acidic residues" evidence="6">
    <location>
        <begin position="288"/>
        <end position="307"/>
    </location>
</feature>
<dbReference type="GO" id="GO:0042273">
    <property type="term" value="P:ribosomal large subunit biogenesis"/>
    <property type="evidence" value="ECO:0007669"/>
    <property type="project" value="TreeGrafter"/>
</dbReference>
<dbReference type="Proteomes" id="UP000005408">
    <property type="component" value="Unassembled WGS sequence"/>
</dbReference>
<dbReference type="EnsemblMetazoa" id="G2104.1">
    <property type="protein sequence ID" value="G2104.1:cds"/>
    <property type="gene ID" value="G2104"/>
</dbReference>
<name>A0A8W8JTW8_MAGGI</name>
<accession>A0A8W8JTW8</accession>
<dbReference type="OrthoDB" id="28455at2759"/>
<evidence type="ECO:0000256" key="6">
    <source>
        <dbReference type="SAM" id="MobiDB-lite"/>
    </source>
</evidence>
<dbReference type="AlphaFoldDB" id="A0A8W8JTW8"/>
<comment type="similarity">
    <text evidence="2 5">Belongs to the RRS1 family.</text>
</comment>